<protein>
    <submittedName>
        <fullName evidence="1">Uncharacterized protein</fullName>
    </submittedName>
</protein>
<organism evidence="1">
    <name type="scientific">Arundo donax</name>
    <name type="common">Giant reed</name>
    <name type="synonym">Donax arundinaceus</name>
    <dbReference type="NCBI Taxonomy" id="35708"/>
    <lineage>
        <taxon>Eukaryota</taxon>
        <taxon>Viridiplantae</taxon>
        <taxon>Streptophyta</taxon>
        <taxon>Embryophyta</taxon>
        <taxon>Tracheophyta</taxon>
        <taxon>Spermatophyta</taxon>
        <taxon>Magnoliopsida</taxon>
        <taxon>Liliopsida</taxon>
        <taxon>Poales</taxon>
        <taxon>Poaceae</taxon>
        <taxon>PACMAD clade</taxon>
        <taxon>Arundinoideae</taxon>
        <taxon>Arundineae</taxon>
        <taxon>Arundo</taxon>
    </lineage>
</organism>
<proteinExistence type="predicted"/>
<accession>A0A0A9HJF8</accession>
<reference evidence="1" key="2">
    <citation type="journal article" date="2015" name="Data Brief">
        <title>Shoot transcriptome of the giant reed, Arundo donax.</title>
        <authorList>
            <person name="Barrero R.A."/>
            <person name="Guerrero F.D."/>
            <person name="Moolhuijzen P."/>
            <person name="Goolsby J.A."/>
            <person name="Tidwell J."/>
            <person name="Bellgard S.E."/>
            <person name="Bellgard M.I."/>
        </authorList>
    </citation>
    <scope>NUCLEOTIDE SEQUENCE</scope>
    <source>
        <tissue evidence="1">Shoot tissue taken approximately 20 cm above the soil surface</tissue>
    </source>
</reference>
<sequence>MLCMKRGTHLTPSTTNFQYTLYFVFGLNTSMVKV</sequence>
<dbReference type="AlphaFoldDB" id="A0A0A9HJF8"/>
<evidence type="ECO:0000313" key="1">
    <source>
        <dbReference type="EMBL" id="JAE37300.1"/>
    </source>
</evidence>
<reference evidence="1" key="1">
    <citation type="submission" date="2014-09" db="EMBL/GenBank/DDBJ databases">
        <authorList>
            <person name="Magalhaes I.L.F."/>
            <person name="Oliveira U."/>
            <person name="Santos F.R."/>
            <person name="Vidigal T.H.D.A."/>
            <person name="Brescovit A.D."/>
            <person name="Santos A.J."/>
        </authorList>
    </citation>
    <scope>NUCLEOTIDE SEQUENCE</scope>
    <source>
        <tissue evidence="1">Shoot tissue taken approximately 20 cm above the soil surface</tissue>
    </source>
</reference>
<name>A0A0A9HJF8_ARUDO</name>
<dbReference type="EMBL" id="GBRH01160596">
    <property type="protein sequence ID" value="JAE37300.1"/>
    <property type="molecule type" value="Transcribed_RNA"/>
</dbReference>